<name>A0A5B9ECT5_9BACT</name>
<dbReference type="AlphaFoldDB" id="A0A5B9ECT5"/>
<dbReference type="Pfam" id="PF00903">
    <property type="entry name" value="Glyoxalase"/>
    <property type="match status" value="1"/>
</dbReference>
<feature type="domain" description="VOC" evidence="1">
    <location>
        <begin position="3"/>
        <end position="118"/>
    </location>
</feature>
<keyword evidence="3" id="KW-1185">Reference proteome</keyword>
<proteinExistence type="predicted"/>
<protein>
    <recommendedName>
        <fullName evidence="1">VOC domain-containing protein</fullName>
    </recommendedName>
</protein>
<dbReference type="SUPFAM" id="SSF54593">
    <property type="entry name" value="Glyoxalase/Bleomycin resistance protein/Dihydroxybiphenyl dioxygenase"/>
    <property type="match status" value="1"/>
</dbReference>
<dbReference type="RefSeq" id="WP_147647720.1">
    <property type="nucleotide sequence ID" value="NZ_CP042806.1"/>
</dbReference>
<dbReference type="InterPro" id="IPR037523">
    <property type="entry name" value="VOC_core"/>
</dbReference>
<gene>
    <name evidence="2" type="ORF">FTW19_11285</name>
</gene>
<organism evidence="2 3">
    <name type="scientific">Terriglobus albidus</name>
    <dbReference type="NCBI Taxonomy" id="1592106"/>
    <lineage>
        <taxon>Bacteria</taxon>
        <taxon>Pseudomonadati</taxon>
        <taxon>Acidobacteriota</taxon>
        <taxon>Terriglobia</taxon>
        <taxon>Terriglobales</taxon>
        <taxon>Acidobacteriaceae</taxon>
        <taxon>Terriglobus</taxon>
    </lineage>
</organism>
<dbReference type="KEGG" id="talb:FTW19_11285"/>
<dbReference type="PROSITE" id="PS51819">
    <property type="entry name" value="VOC"/>
    <property type="match status" value="1"/>
</dbReference>
<evidence type="ECO:0000259" key="1">
    <source>
        <dbReference type="PROSITE" id="PS51819"/>
    </source>
</evidence>
<reference evidence="2 3" key="1">
    <citation type="submission" date="2019-08" db="EMBL/GenBank/DDBJ databases">
        <title>Complete genome sequence of Terriglobus albidus strain ORNL.</title>
        <authorList>
            <person name="Podar M."/>
        </authorList>
    </citation>
    <scope>NUCLEOTIDE SEQUENCE [LARGE SCALE GENOMIC DNA]</scope>
    <source>
        <strain evidence="2 3">ORNL</strain>
    </source>
</reference>
<dbReference type="InterPro" id="IPR029068">
    <property type="entry name" value="Glyas_Bleomycin-R_OHBP_Dase"/>
</dbReference>
<dbReference type="Gene3D" id="3.10.180.10">
    <property type="entry name" value="2,3-Dihydroxybiphenyl 1,2-Dioxygenase, domain 1"/>
    <property type="match status" value="1"/>
</dbReference>
<evidence type="ECO:0000313" key="3">
    <source>
        <dbReference type="Proteomes" id="UP000321820"/>
    </source>
</evidence>
<dbReference type="EMBL" id="CP042806">
    <property type="protein sequence ID" value="QEE28530.1"/>
    <property type="molecule type" value="Genomic_DNA"/>
</dbReference>
<dbReference type="OrthoDB" id="9795618at2"/>
<dbReference type="InterPro" id="IPR004360">
    <property type="entry name" value="Glyas_Fos-R_dOase_dom"/>
</dbReference>
<accession>A0A5B9ECT5</accession>
<evidence type="ECO:0000313" key="2">
    <source>
        <dbReference type="EMBL" id="QEE28530.1"/>
    </source>
</evidence>
<dbReference type="Proteomes" id="UP000321820">
    <property type="component" value="Chromosome"/>
</dbReference>
<sequence>MTQSIFPMIHVPDVRATVEWYVSVLGFTKTGENIECGEMNWARLRYGASEIMLNIEGRPSDAFRREVDLYLYASDADALYERLHERVDIVEPPHDTHYGMREFILRDCNRFWITFGQPMAN</sequence>